<dbReference type="Proteomes" id="UP000822688">
    <property type="component" value="Chromosome V"/>
</dbReference>
<sequence length="72" mass="8443">MGTADEVLEAMVRNLSEHLDGAASNNHSTLRQYCDCFVITWRPNYYKKGTIVPQRMQLRQHLRFFTLCILCH</sequence>
<reference evidence="1" key="1">
    <citation type="submission" date="2020-06" db="EMBL/GenBank/DDBJ databases">
        <title>WGS assembly of Ceratodon purpureus strain R40.</title>
        <authorList>
            <person name="Carey S.B."/>
            <person name="Jenkins J."/>
            <person name="Shu S."/>
            <person name="Lovell J.T."/>
            <person name="Sreedasyam A."/>
            <person name="Maumus F."/>
            <person name="Tiley G.P."/>
            <person name="Fernandez-Pozo N."/>
            <person name="Barry K."/>
            <person name="Chen C."/>
            <person name="Wang M."/>
            <person name="Lipzen A."/>
            <person name="Daum C."/>
            <person name="Saski C.A."/>
            <person name="Payton A.C."/>
            <person name="Mcbreen J.C."/>
            <person name="Conrad R.E."/>
            <person name="Kollar L.M."/>
            <person name="Olsson S."/>
            <person name="Huttunen S."/>
            <person name="Landis J.B."/>
            <person name="Wickett N.J."/>
            <person name="Johnson M.G."/>
            <person name="Rensing S.A."/>
            <person name="Grimwood J."/>
            <person name="Schmutz J."/>
            <person name="Mcdaniel S.F."/>
        </authorList>
    </citation>
    <scope>NUCLEOTIDE SEQUENCE</scope>
    <source>
        <strain evidence="1">R40</strain>
    </source>
</reference>
<evidence type="ECO:0000313" key="1">
    <source>
        <dbReference type="EMBL" id="KAG0573551.1"/>
    </source>
</evidence>
<dbReference type="EMBL" id="CM026426">
    <property type="protein sequence ID" value="KAG0573551.1"/>
    <property type="molecule type" value="Genomic_DNA"/>
</dbReference>
<proteinExistence type="predicted"/>
<accession>A0A8T0HRY6</accession>
<organism evidence="1 2">
    <name type="scientific">Ceratodon purpureus</name>
    <name type="common">Fire moss</name>
    <name type="synonym">Dicranum purpureum</name>
    <dbReference type="NCBI Taxonomy" id="3225"/>
    <lineage>
        <taxon>Eukaryota</taxon>
        <taxon>Viridiplantae</taxon>
        <taxon>Streptophyta</taxon>
        <taxon>Embryophyta</taxon>
        <taxon>Bryophyta</taxon>
        <taxon>Bryophytina</taxon>
        <taxon>Bryopsida</taxon>
        <taxon>Dicranidae</taxon>
        <taxon>Pseudoditrichales</taxon>
        <taxon>Ditrichaceae</taxon>
        <taxon>Ceratodon</taxon>
    </lineage>
</organism>
<name>A0A8T0HRY6_CERPU</name>
<keyword evidence="2" id="KW-1185">Reference proteome</keyword>
<gene>
    <name evidence="1" type="ORF">KC19_VG187600</name>
</gene>
<evidence type="ECO:0000313" key="2">
    <source>
        <dbReference type="Proteomes" id="UP000822688"/>
    </source>
</evidence>
<dbReference type="AlphaFoldDB" id="A0A8T0HRY6"/>
<protein>
    <submittedName>
        <fullName evidence="1">Uncharacterized protein</fullName>
    </submittedName>
</protein>
<comment type="caution">
    <text evidence="1">The sequence shown here is derived from an EMBL/GenBank/DDBJ whole genome shotgun (WGS) entry which is preliminary data.</text>
</comment>